<comment type="caution">
    <text evidence="1">The sequence shown here is derived from an EMBL/GenBank/DDBJ whole genome shotgun (WGS) entry which is preliminary data.</text>
</comment>
<evidence type="ECO:0000313" key="2">
    <source>
        <dbReference type="Proteomes" id="UP000824125"/>
    </source>
</evidence>
<sequence length="117" mass="12538">MAVLLICAGLYTSLVKFGSINVARILYATASVSAGEKDFVVVKDNGRAGKAEGKSGFAVPNKVIIAANNCSVYDYAKDEGYKVTDQMGSSFCLEKDGKAEKLYLSGGTEYFSVWQID</sequence>
<dbReference type="Proteomes" id="UP000824125">
    <property type="component" value="Unassembled WGS sequence"/>
</dbReference>
<evidence type="ECO:0000313" key="1">
    <source>
        <dbReference type="EMBL" id="HIU68457.1"/>
    </source>
</evidence>
<reference evidence="1" key="1">
    <citation type="submission" date="2020-10" db="EMBL/GenBank/DDBJ databases">
        <authorList>
            <person name="Gilroy R."/>
        </authorList>
    </citation>
    <scope>NUCLEOTIDE SEQUENCE</scope>
    <source>
        <strain evidence="1">CHK176-6737</strain>
    </source>
</reference>
<proteinExistence type="predicted"/>
<reference evidence="1" key="2">
    <citation type="journal article" date="2021" name="PeerJ">
        <title>Extensive microbial diversity within the chicken gut microbiome revealed by metagenomics and culture.</title>
        <authorList>
            <person name="Gilroy R."/>
            <person name="Ravi A."/>
            <person name="Getino M."/>
            <person name="Pursley I."/>
            <person name="Horton D.L."/>
            <person name="Alikhan N.F."/>
            <person name="Baker D."/>
            <person name="Gharbi K."/>
            <person name="Hall N."/>
            <person name="Watson M."/>
            <person name="Adriaenssens E.M."/>
            <person name="Foster-Nyarko E."/>
            <person name="Jarju S."/>
            <person name="Secka A."/>
            <person name="Antonio M."/>
            <person name="Oren A."/>
            <person name="Chaudhuri R.R."/>
            <person name="La Ragione R."/>
            <person name="Hildebrand F."/>
            <person name="Pallen M.J."/>
        </authorList>
    </citation>
    <scope>NUCLEOTIDE SEQUENCE</scope>
    <source>
        <strain evidence="1">CHK176-6737</strain>
    </source>
</reference>
<dbReference type="EMBL" id="DVNM01000003">
    <property type="protein sequence ID" value="HIU68457.1"/>
    <property type="molecule type" value="Genomic_DNA"/>
</dbReference>
<name>A0A9D1MTR9_9FIRM</name>
<gene>
    <name evidence="1" type="ORF">IAD23_00685</name>
</gene>
<protein>
    <submittedName>
        <fullName evidence="1">Uncharacterized protein</fullName>
    </submittedName>
</protein>
<accession>A0A9D1MTR9</accession>
<dbReference type="AlphaFoldDB" id="A0A9D1MTR9"/>
<organism evidence="1 2">
    <name type="scientific">Candidatus Scybalenecus merdavium</name>
    <dbReference type="NCBI Taxonomy" id="2840939"/>
    <lineage>
        <taxon>Bacteria</taxon>
        <taxon>Bacillati</taxon>
        <taxon>Bacillota</taxon>
        <taxon>Clostridia</taxon>
        <taxon>Eubacteriales</taxon>
        <taxon>Oscillospiraceae</taxon>
        <taxon>Oscillospiraceae incertae sedis</taxon>
        <taxon>Candidatus Scybalenecus</taxon>
    </lineage>
</organism>